<dbReference type="Proteomes" id="UP001239445">
    <property type="component" value="Unassembled WGS sequence"/>
</dbReference>
<evidence type="ECO:0000313" key="2">
    <source>
        <dbReference type="EMBL" id="KAK1752898.1"/>
    </source>
</evidence>
<keyword evidence="3" id="KW-1185">Reference proteome</keyword>
<protein>
    <submittedName>
        <fullName evidence="2">Uncharacterized protein</fullName>
    </submittedName>
</protein>
<keyword evidence="1" id="KW-0732">Signal</keyword>
<feature type="chain" id="PRO_5042516993" evidence="1">
    <location>
        <begin position="24"/>
        <end position="430"/>
    </location>
</feature>
<feature type="signal peptide" evidence="1">
    <location>
        <begin position="1"/>
        <end position="23"/>
    </location>
</feature>
<proteinExistence type="predicted"/>
<comment type="caution">
    <text evidence="2">The sequence shown here is derived from an EMBL/GenBank/DDBJ whole genome shotgun (WGS) entry which is preliminary data.</text>
</comment>
<organism evidence="2 3">
    <name type="scientific">Echria macrotheca</name>
    <dbReference type="NCBI Taxonomy" id="438768"/>
    <lineage>
        <taxon>Eukaryota</taxon>
        <taxon>Fungi</taxon>
        <taxon>Dikarya</taxon>
        <taxon>Ascomycota</taxon>
        <taxon>Pezizomycotina</taxon>
        <taxon>Sordariomycetes</taxon>
        <taxon>Sordariomycetidae</taxon>
        <taxon>Sordariales</taxon>
        <taxon>Schizotheciaceae</taxon>
        <taxon>Echria</taxon>
    </lineage>
</organism>
<name>A0AAJ0B9F7_9PEZI</name>
<accession>A0AAJ0B9F7</accession>
<dbReference type="EMBL" id="MU839838">
    <property type="protein sequence ID" value="KAK1752898.1"/>
    <property type="molecule type" value="Genomic_DNA"/>
</dbReference>
<dbReference type="AlphaFoldDB" id="A0AAJ0B9F7"/>
<evidence type="ECO:0000313" key="3">
    <source>
        <dbReference type="Proteomes" id="UP001239445"/>
    </source>
</evidence>
<gene>
    <name evidence="2" type="ORF">QBC47DRAFT_49357</name>
</gene>
<sequence>MLSTPATLALGLLVRAATAGGDAWVVHDTTTVTDTTTVQVTKYVDVTISNTKTEWCTESKTNTIYVTVYATNTVWVQVVNTKTDWTAITNTETDSATITNTETDSVTITNTETDSATITNTETDSTTITNTETDSATITNTETDSVTVTTTETDSATVTTTETDSATITNTETDSVTITNTETDSVTITNTDTTTTTTTIFSTTYDPCPKSCSVSVETVNVYFWPTDRPYTYPSTYVDPTMHYTFTSPSVYLYIPSAVGINTANQPTGPSTSRWMLPLNLWEVSTIAYGTNMTRQLTLADLGTDCPKTADPTAIATMVDSRCDPILAAPHQVSSWAYPCNACGRFGMFDPPYAVPALTGSLVLPTASPPPVVITSAPPPPVPTPTAPTSSFVLTSPTSTVTASIVTAGAEGKPGVAVWLVSFVMGAMFWL</sequence>
<reference evidence="2" key="1">
    <citation type="submission" date="2023-06" db="EMBL/GenBank/DDBJ databases">
        <title>Genome-scale phylogeny and comparative genomics of the fungal order Sordariales.</title>
        <authorList>
            <consortium name="Lawrence Berkeley National Laboratory"/>
            <person name="Hensen N."/>
            <person name="Bonometti L."/>
            <person name="Westerberg I."/>
            <person name="Brannstrom I.O."/>
            <person name="Guillou S."/>
            <person name="Cros-Aarteil S."/>
            <person name="Calhoun S."/>
            <person name="Haridas S."/>
            <person name="Kuo A."/>
            <person name="Mondo S."/>
            <person name="Pangilinan J."/>
            <person name="Riley R."/>
            <person name="Labutti K."/>
            <person name="Andreopoulos B."/>
            <person name="Lipzen A."/>
            <person name="Chen C."/>
            <person name="Yanf M."/>
            <person name="Daum C."/>
            <person name="Ng V."/>
            <person name="Clum A."/>
            <person name="Steindorff A."/>
            <person name="Ohm R."/>
            <person name="Martin F."/>
            <person name="Silar P."/>
            <person name="Natvig D."/>
            <person name="Lalanne C."/>
            <person name="Gautier V."/>
            <person name="Ament-Velasquez S.L."/>
            <person name="Kruys A."/>
            <person name="Hutchinson M.I."/>
            <person name="Powell A.J."/>
            <person name="Barry K."/>
            <person name="Miller A.N."/>
            <person name="Grigoriev I.V."/>
            <person name="Debuchy R."/>
            <person name="Gladieux P."/>
            <person name="Thoren M.H."/>
            <person name="Johannesson H."/>
        </authorList>
    </citation>
    <scope>NUCLEOTIDE SEQUENCE</scope>
    <source>
        <strain evidence="2">PSN4</strain>
    </source>
</reference>
<evidence type="ECO:0000256" key="1">
    <source>
        <dbReference type="SAM" id="SignalP"/>
    </source>
</evidence>